<keyword evidence="7 9" id="KW-0456">Lyase</keyword>
<organism evidence="12 13">
    <name type="scientific">Syntrophomonas wolfei subsp. wolfei (strain DSM 2245B / Goettingen)</name>
    <dbReference type="NCBI Taxonomy" id="335541"/>
    <lineage>
        <taxon>Bacteria</taxon>
        <taxon>Bacillati</taxon>
        <taxon>Bacillota</taxon>
        <taxon>Clostridia</taxon>
        <taxon>Eubacteriales</taxon>
        <taxon>Syntrophomonadaceae</taxon>
        <taxon>Syntrophomonas</taxon>
    </lineage>
</organism>
<dbReference type="Gene3D" id="3.40.190.10">
    <property type="entry name" value="Periplasmic binding protein-like II"/>
    <property type="match status" value="2"/>
</dbReference>
<dbReference type="PANTHER" id="PTHR21022:SF19">
    <property type="entry name" value="PREPHENATE DEHYDRATASE-RELATED"/>
    <property type="match status" value="1"/>
</dbReference>
<dbReference type="eggNOG" id="COG0077">
    <property type="taxonomic scope" value="Bacteria"/>
</dbReference>
<reference evidence="13" key="1">
    <citation type="journal article" date="2010" name="Environ. Microbiol.">
        <title>The genome of Syntrophomonas wolfei: new insights into syntrophic metabolism and biohydrogen production.</title>
        <authorList>
            <person name="Sieber J.R."/>
            <person name="Sims D.R."/>
            <person name="Han C."/>
            <person name="Kim E."/>
            <person name="Lykidis A."/>
            <person name="Lapidus A.L."/>
            <person name="McDonnald E."/>
            <person name="Rohlin L."/>
            <person name="Culley D.E."/>
            <person name="Gunsalus R."/>
            <person name="McInerney M.J."/>
        </authorList>
    </citation>
    <scope>NUCLEOTIDE SEQUENCE [LARGE SCALE GENOMIC DNA]</scope>
    <source>
        <strain evidence="13">DSM 2245B / Goettingen</strain>
    </source>
</reference>
<evidence type="ECO:0000256" key="6">
    <source>
        <dbReference type="ARBA" id="ARBA00023222"/>
    </source>
</evidence>
<comment type="pathway">
    <text evidence="1 9">Amino-acid biosynthesis; L-phenylalanine biosynthesis; phenylpyruvate from prephenate: step 1/1.</text>
</comment>
<protein>
    <recommendedName>
        <fullName evidence="3 9">Prephenate dehydratase</fullName>
        <shortName evidence="9">PDT</shortName>
        <ecNumber evidence="2 9">4.2.1.51</ecNumber>
    </recommendedName>
</protein>
<dbReference type="UniPathway" id="UPA00121">
    <property type="reaction ID" value="UER00345"/>
</dbReference>
<dbReference type="Gene3D" id="3.30.70.260">
    <property type="match status" value="1"/>
</dbReference>
<evidence type="ECO:0000256" key="8">
    <source>
        <dbReference type="ARBA" id="ARBA00047848"/>
    </source>
</evidence>
<evidence type="ECO:0000256" key="5">
    <source>
        <dbReference type="ARBA" id="ARBA00023141"/>
    </source>
</evidence>
<keyword evidence="13" id="KW-1185">Reference proteome</keyword>
<gene>
    <name evidence="9" type="primary">pheA</name>
    <name evidence="12" type="ordered locus">Swol_0810</name>
</gene>
<dbReference type="OrthoDB" id="9802281at2"/>
<feature type="domain" description="Prephenate dehydratase" evidence="10">
    <location>
        <begin position="2"/>
        <end position="178"/>
    </location>
</feature>
<evidence type="ECO:0000313" key="13">
    <source>
        <dbReference type="Proteomes" id="UP000001968"/>
    </source>
</evidence>
<evidence type="ECO:0000259" key="11">
    <source>
        <dbReference type="PROSITE" id="PS51671"/>
    </source>
</evidence>
<dbReference type="PROSITE" id="PS51671">
    <property type="entry name" value="ACT"/>
    <property type="match status" value="1"/>
</dbReference>
<comment type="catalytic activity">
    <reaction evidence="8 9">
        <text>prephenate + H(+) = 3-phenylpyruvate + CO2 + H2O</text>
        <dbReference type="Rhea" id="RHEA:21648"/>
        <dbReference type="ChEBI" id="CHEBI:15377"/>
        <dbReference type="ChEBI" id="CHEBI:15378"/>
        <dbReference type="ChEBI" id="CHEBI:16526"/>
        <dbReference type="ChEBI" id="CHEBI:18005"/>
        <dbReference type="ChEBI" id="CHEBI:29934"/>
        <dbReference type="EC" id="4.2.1.51"/>
    </reaction>
</comment>
<keyword evidence="4 9" id="KW-0028">Amino-acid biosynthesis</keyword>
<name>Q0AYS3_SYNWW</name>
<proteinExistence type="predicted"/>
<dbReference type="InterPro" id="IPR018528">
    <property type="entry name" value="Preph_deHydtase_CS"/>
</dbReference>
<dbReference type="GO" id="GO:0004664">
    <property type="term" value="F:prephenate dehydratase activity"/>
    <property type="evidence" value="ECO:0007669"/>
    <property type="project" value="UniProtKB-UniRule"/>
</dbReference>
<dbReference type="Proteomes" id="UP000001968">
    <property type="component" value="Chromosome"/>
</dbReference>
<feature type="domain" description="ACT" evidence="11">
    <location>
        <begin position="190"/>
        <end position="267"/>
    </location>
</feature>
<dbReference type="STRING" id="335541.Swol_0810"/>
<dbReference type="AlphaFoldDB" id="Q0AYS3"/>
<dbReference type="InterPro" id="IPR045865">
    <property type="entry name" value="ACT-like_dom_sf"/>
</dbReference>
<dbReference type="PROSITE" id="PS51171">
    <property type="entry name" value="PREPHENATE_DEHYDR_3"/>
    <property type="match status" value="1"/>
</dbReference>
<evidence type="ECO:0000256" key="9">
    <source>
        <dbReference type="RuleBase" id="RU361254"/>
    </source>
</evidence>
<evidence type="ECO:0000313" key="12">
    <source>
        <dbReference type="EMBL" id="ABI68131.1"/>
    </source>
</evidence>
<dbReference type="InterPro" id="IPR002912">
    <property type="entry name" value="ACT_dom"/>
</dbReference>
<evidence type="ECO:0000256" key="1">
    <source>
        <dbReference type="ARBA" id="ARBA00004741"/>
    </source>
</evidence>
<evidence type="ECO:0000256" key="7">
    <source>
        <dbReference type="ARBA" id="ARBA00023239"/>
    </source>
</evidence>
<dbReference type="InterPro" id="IPR001086">
    <property type="entry name" value="Preph_deHydtase"/>
</dbReference>
<sequence length="278" mass="31192">MAYAILGPAGTFSEEAAQLYWSNKEDYVLARSIPEIFVLLNTKQVAEALIPMENSLAGSISLTMEALEASNVYIKGEISIPVRQHLMAGEKLDLADIELLVSQPTALMQCQNFINSYLPETRQEITGSTTRAAEIVRSEERRAACIGNQLACSLYGLEMIQNNIQDEDNYTRFIHVQAGRAPKVEEEKSSIIFTLPDRPGALYHTLEIFNRRNLNLSKIESRPKKLLKGSYSFYIEVENGSNRVGIEELLEELQKRCTLVKYLGSYSSCSWGKHGRSS</sequence>
<keyword evidence="5 9" id="KW-0057">Aromatic amino acid biosynthesis</keyword>
<evidence type="ECO:0000256" key="3">
    <source>
        <dbReference type="ARBA" id="ARBA00021872"/>
    </source>
</evidence>
<dbReference type="CDD" id="cd04905">
    <property type="entry name" value="ACT_CM-PDT"/>
    <property type="match status" value="1"/>
</dbReference>
<evidence type="ECO:0000256" key="4">
    <source>
        <dbReference type="ARBA" id="ARBA00022605"/>
    </source>
</evidence>
<dbReference type="RefSeq" id="WP_011640236.1">
    <property type="nucleotide sequence ID" value="NC_008346.1"/>
</dbReference>
<dbReference type="Pfam" id="PF00800">
    <property type="entry name" value="PDT"/>
    <property type="match status" value="1"/>
</dbReference>
<dbReference type="HOGENOM" id="CLU_035008_0_2_9"/>
<dbReference type="EC" id="4.2.1.51" evidence="2 9"/>
<dbReference type="SUPFAM" id="SSF53850">
    <property type="entry name" value="Periplasmic binding protein-like II"/>
    <property type="match status" value="1"/>
</dbReference>
<dbReference type="Pfam" id="PF01842">
    <property type="entry name" value="ACT"/>
    <property type="match status" value="1"/>
</dbReference>
<dbReference type="EMBL" id="CP000448">
    <property type="protein sequence ID" value="ABI68131.1"/>
    <property type="molecule type" value="Genomic_DNA"/>
</dbReference>
<dbReference type="GO" id="GO:0005737">
    <property type="term" value="C:cytoplasm"/>
    <property type="evidence" value="ECO:0007669"/>
    <property type="project" value="TreeGrafter"/>
</dbReference>
<evidence type="ECO:0000259" key="10">
    <source>
        <dbReference type="PROSITE" id="PS51171"/>
    </source>
</evidence>
<dbReference type="PANTHER" id="PTHR21022">
    <property type="entry name" value="PREPHENATE DEHYDRATASE P PROTEIN"/>
    <property type="match status" value="1"/>
</dbReference>
<dbReference type="GO" id="GO:0009094">
    <property type="term" value="P:L-phenylalanine biosynthetic process"/>
    <property type="evidence" value="ECO:0007669"/>
    <property type="project" value="UniProtKB-UniPathway"/>
</dbReference>
<dbReference type="SUPFAM" id="SSF55021">
    <property type="entry name" value="ACT-like"/>
    <property type="match status" value="1"/>
</dbReference>
<keyword evidence="6 9" id="KW-0584">Phenylalanine biosynthesis</keyword>
<dbReference type="NCBIfam" id="NF008865">
    <property type="entry name" value="PRK11898.1"/>
    <property type="match status" value="1"/>
</dbReference>
<evidence type="ECO:0000256" key="2">
    <source>
        <dbReference type="ARBA" id="ARBA00013147"/>
    </source>
</evidence>
<dbReference type="PROSITE" id="PS00858">
    <property type="entry name" value="PREPHENATE_DEHYDR_2"/>
    <property type="match status" value="1"/>
</dbReference>
<accession>Q0AYS3</accession>
<dbReference type="KEGG" id="swo:Swol_0810"/>